<keyword evidence="1" id="KW-0812">Transmembrane</keyword>
<dbReference type="EMBL" id="CP006933">
    <property type="protein sequence ID" value="AIS32985.1"/>
    <property type="molecule type" value="Genomic_DNA"/>
</dbReference>
<dbReference type="Proteomes" id="UP000062768">
    <property type="component" value="Chromosome I"/>
</dbReference>
<dbReference type="GeneID" id="26740450"/>
<keyword evidence="1" id="KW-0472">Membrane</keyword>
<keyword evidence="5" id="KW-1185">Reference proteome</keyword>
<dbReference type="RefSeq" id="WP_023992959.1">
    <property type="nucleotide sequence ID" value="NZ_LN734822.1"/>
</dbReference>
<evidence type="ECO:0000256" key="1">
    <source>
        <dbReference type="SAM" id="Phobius"/>
    </source>
</evidence>
<dbReference type="Proteomes" id="UP000029661">
    <property type="component" value="Chromosome"/>
</dbReference>
<accession>A0A089ZHW4</accession>
<gene>
    <name evidence="2" type="ORF">BRM9_2183</name>
    <name evidence="3" type="ORF">MB9_2217</name>
</gene>
<evidence type="ECO:0000313" key="5">
    <source>
        <dbReference type="Proteomes" id="UP000062768"/>
    </source>
</evidence>
<evidence type="ECO:0000313" key="3">
    <source>
        <dbReference type="EMBL" id="CEL25831.1"/>
    </source>
</evidence>
<dbReference type="EMBL" id="LN734822">
    <property type="protein sequence ID" value="CEL25831.1"/>
    <property type="molecule type" value="Genomic_DNA"/>
</dbReference>
<dbReference type="STRING" id="2162.BRM9_2183"/>
<feature type="transmembrane region" description="Helical" evidence="1">
    <location>
        <begin position="49"/>
        <end position="75"/>
    </location>
</feature>
<evidence type="ECO:0000313" key="2">
    <source>
        <dbReference type="EMBL" id="AIS32985.1"/>
    </source>
</evidence>
<dbReference type="AlphaFoldDB" id="A0A089ZHW4"/>
<feature type="transmembrane region" description="Helical" evidence="1">
    <location>
        <begin position="12"/>
        <end position="37"/>
    </location>
</feature>
<feature type="transmembrane region" description="Helical" evidence="1">
    <location>
        <begin position="87"/>
        <end position="106"/>
    </location>
</feature>
<dbReference type="InterPro" id="IPR058349">
    <property type="entry name" value="DUF8036"/>
</dbReference>
<keyword evidence="1" id="KW-1133">Transmembrane helix</keyword>
<protein>
    <submittedName>
        <fullName evidence="3">Putative membrane protein</fullName>
    </submittedName>
</protein>
<reference evidence="3" key="2">
    <citation type="submission" date="2014-09" db="EMBL/GenBank/DDBJ databases">
        <authorList>
            <person name="Bishop-Lilly K.A."/>
            <person name="Broomall S.M."/>
            <person name="Chain P.S."/>
            <person name="Chertkov O."/>
            <person name="Coyne S.R."/>
            <person name="Daligault H.E."/>
            <person name="Davenport K.W."/>
            <person name="Erkkila T."/>
            <person name="Frey K.G."/>
            <person name="Gibbons H.S."/>
            <person name="Gu W."/>
            <person name="Jaissle J."/>
            <person name="Johnson S.L."/>
            <person name="Koroleva G.I."/>
            <person name="Ladner J.T."/>
            <person name="Lo C.-C."/>
            <person name="Minogue T.D."/>
            <person name="Munk C."/>
            <person name="Palacios G.F."/>
            <person name="Redden C.L."/>
            <person name="Rosenzweig C.N."/>
            <person name="Scholz M.B."/>
            <person name="Teshima H."/>
            <person name="Xu Y."/>
        </authorList>
    </citation>
    <scope>NUCLEOTIDE SEQUENCE</scope>
    <source>
        <strain evidence="3">Mb9</strain>
    </source>
</reference>
<dbReference type="KEGG" id="mfc:BRM9_2183"/>
<dbReference type="Pfam" id="PF26119">
    <property type="entry name" value="DUF8036"/>
    <property type="match status" value="1"/>
</dbReference>
<proteinExistence type="predicted"/>
<dbReference type="PATRIC" id="fig|2162.10.peg.2288"/>
<evidence type="ECO:0000313" key="4">
    <source>
        <dbReference type="Proteomes" id="UP000029661"/>
    </source>
</evidence>
<sequence length="111" mass="12491">MVGKMLTGDIGLLLMVVAALVGITNIILLLFLIQAYWKTYQQVKSGFTIGLLYFSSFLLLQNIVSTIFIAMPLVIPLEVVISEWHGPRLPLFLINLVQLVALFILFKITRK</sequence>
<reference evidence="2" key="1">
    <citation type="submission" date="2013-12" db="EMBL/GenBank/DDBJ databases">
        <title>The complete genome sequence of Methanobacterium sp. BRM9.</title>
        <authorList>
            <consortium name="Pastoral Greenhouse Gas Research Consortium"/>
            <person name="Kelly W.J."/>
            <person name="Leahy S.C."/>
            <person name="Perry R."/>
            <person name="Li D."/>
            <person name="Altermann E."/>
            <person name="Lambie S.C."/>
            <person name="Attwood G.T."/>
        </authorList>
    </citation>
    <scope>NUCLEOTIDE SEQUENCE [LARGE SCALE GENOMIC DNA]</scope>
    <source>
        <strain evidence="2">BRM9</strain>
    </source>
</reference>
<name>A0A089ZHW4_METFO</name>
<organism evidence="2 4">
    <name type="scientific">Methanobacterium formicicum</name>
    <dbReference type="NCBI Taxonomy" id="2162"/>
    <lineage>
        <taxon>Archaea</taxon>
        <taxon>Methanobacteriati</taxon>
        <taxon>Methanobacteriota</taxon>
        <taxon>Methanomada group</taxon>
        <taxon>Methanobacteria</taxon>
        <taxon>Methanobacteriales</taxon>
        <taxon>Methanobacteriaceae</taxon>
        <taxon>Methanobacterium</taxon>
    </lineage>
</organism>